<feature type="transmembrane region" description="Helical" evidence="1">
    <location>
        <begin position="154"/>
        <end position="177"/>
    </location>
</feature>
<dbReference type="Proteomes" id="UP000663852">
    <property type="component" value="Unassembled WGS sequence"/>
</dbReference>
<keyword evidence="1" id="KW-1133">Transmembrane helix</keyword>
<feature type="transmembrane region" description="Helical" evidence="1">
    <location>
        <begin position="111"/>
        <end position="133"/>
    </location>
</feature>
<feature type="transmembrane region" description="Helical" evidence="1">
    <location>
        <begin position="70"/>
        <end position="91"/>
    </location>
</feature>
<keyword evidence="1" id="KW-0472">Membrane</keyword>
<keyword evidence="1" id="KW-0812">Transmembrane</keyword>
<proteinExistence type="predicted"/>
<evidence type="ECO:0000256" key="1">
    <source>
        <dbReference type="SAM" id="Phobius"/>
    </source>
</evidence>
<gene>
    <name evidence="3" type="ORF">EDS130_LOCUS10366</name>
    <name evidence="2" type="ORF">XAT740_LOCUS2450</name>
</gene>
<keyword evidence="4" id="KW-1185">Reference proteome</keyword>
<accession>A0A813S5N1</accession>
<comment type="caution">
    <text evidence="2">The sequence shown here is derived from an EMBL/GenBank/DDBJ whole genome shotgun (WGS) entry which is preliminary data.</text>
</comment>
<organism evidence="2 4">
    <name type="scientific">Adineta ricciae</name>
    <name type="common">Rotifer</name>
    <dbReference type="NCBI Taxonomy" id="249248"/>
    <lineage>
        <taxon>Eukaryota</taxon>
        <taxon>Metazoa</taxon>
        <taxon>Spiralia</taxon>
        <taxon>Gnathifera</taxon>
        <taxon>Rotifera</taxon>
        <taxon>Eurotatoria</taxon>
        <taxon>Bdelloidea</taxon>
        <taxon>Adinetida</taxon>
        <taxon>Adinetidae</taxon>
        <taxon>Adineta</taxon>
    </lineage>
</organism>
<reference evidence="2" key="1">
    <citation type="submission" date="2021-02" db="EMBL/GenBank/DDBJ databases">
        <authorList>
            <person name="Nowell W R."/>
        </authorList>
    </citation>
    <scope>NUCLEOTIDE SEQUENCE</scope>
</reference>
<dbReference type="EMBL" id="CAJNOR010000085">
    <property type="protein sequence ID" value="CAF0790359.1"/>
    <property type="molecule type" value="Genomic_DNA"/>
</dbReference>
<name>A0A813S5N1_ADIRI</name>
<feature type="transmembrane region" description="Helical" evidence="1">
    <location>
        <begin position="253"/>
        <end position="273"/>
    </location>
</feature>
<dbReference type="Proteomes" id="UP000663828">
    <property type="component" value="Unassembled WGS sequence"/>
</dbReference>
<evidence type="ECO:0000313" key="2">
    <source>
        <dbReference type="EMBL" id="CAF0790359.1"/>
    </source>
</evidence>
<dbReference type="Gene3D" id="1.20.1070.10">
    <property type="entry name" value="Rhodopsin 7-helix transmembrane proteins"/>
    <property type="match status" value="1"/>
</dbReference>
<evidence type="ECO:0008006" key="5">
    <source>
        <dbReference type="Google" id="ProtNLM"/>
    </source>
</evidence>
<feature type="transmembrane region" description="Helical" evidence="1">
    <location>
        <begin position="293"/>
        <end position="315"/>
    </location>
</feature>
<dbReference type="EMBL" id="CAJNOJ010000036">
    <property type="protein sequence ID" value="CAF0912857.1"/>
    <property type="molecule type" value="Genomic_DNA"/>
</dbReference>
<feature type="transmembrane region" description="Helical" evidence="1">
    <location>
        <begin position="208"/>
        <end position="232"/>
    </location>
</feature>
<dbReference type="AlphaFoldDB" id="A0A813S5N1"/>
<feature type="transmembrane region" description="Helical" evidence="1">
    <location>
        <begin position="36"/>
        <end position="58"/>
    </location>
</feature>
<evidence type="ECO:0000313" key="3">
    <source>
        <dbReference type="EMBL" id="CAF0912857.1"/>
    </source>
</evidence>
<dbReference type="OrthoDB" id="10031651at2759"/>
<protein>
    <recommendedName>
        <fullName evidence="5">G-protein coupled receptors family 1 profile domain-containing protein</fullName>
    </recommendedName>
</protein>
<sequence length="350" mass="40404">MIVNTSVTKSIISNESDAETGDEDLNQLVPPSAVQFWTFLIFEIPSLACTIFLLYHFITTEKLRNALHNHIVIILLIIVLCIEIFDDPLYIDAYRFGGGKNSFTMTPSICLMWWFIDYGFYGAMSVLLAWGSFERHILVFHHHQLLRTRKQRFLVHYLPLIIIITYTLVFYIIVIFFPPCENVFDFESLACGLSPCYEDISYLNVWDYLGNGILCAFIETICSVALLVRILWQKRRLRQPVNWRKHRKMAIQILSISCLSLTIVFPQSLITVVQQIGGPSLSDFASGVNPYLFYLYTFVVYLLPFICFGNQPELWKKLGKRDRNRRRDVGPMTVNPVHVQSIAVKPLASL</sequence>
<dbReference type="SUPFAM" id="SSF81321">
    <property type="entry name" value="Family A G protein-coupled receptor-like"/>
    <property type="match status" value="1"/>
</dbReference>
<evidence type="ECO:0000313" key="4">
    <source>
        <dbReference type="Proteomes" id="UP000663828"/>
    </source>
</evidence>